<dbReference type="Pfam" id="PF12680">
    <property type="entry name" value="SnoaL_2"/>
    <property type="match status" value="1"/>
</dbReference>
<dbReference type="Proteomes" id="UP000516057">
    <property type="component" value="Chromosome"/>
</dbReference>
<accession>A0A7H0HFC2</accession>
<keyword evidence="3" id="KW-1185">Reference proteome</keyword>
<proteinExistence type="predicted"/>
<dbReference type="InterPro" id="IPR037401">
    <property type="entry name" value="SnoaL-like"/>
</dbReference>
<evidence type="ECO:0000313" key="3">
    <source>
        <dbReference type="Proteomes" id="UP000516057"/>
    </source>
</evidence>
<dbReference type="EMBL" id="CP060790">
    <property type="protein sequence ID" value="QNP59238.1"/>
    <property type="molecule type" value="Genomic_DNA"/>
</dbReference>
<dbReference type="KEGG" id="amon:H9L24_20790"/>
<dbReference type="RefSeq" id="WP_187736223.1">
    <property type="nucleotide sequence ID" value="NZ_CP060790.1"/>
</dbReference>
<dbReference type="SUPFAM" id="SSF54427">
    <property type="entry name" value="NTF2-like"/>
    <property type="match status" value="1"/>
</dbReference>
<dbReference type="InterPro" id="IPR032710">
    <property type="entry name" value="NTF2-like_dom_sf"/>
</dbReference>
<sequence>MTTTSSSPALQTVERFLEHIFRGETAQAMALVAPQAAFVGARAEGHPRIAFQGRFTGPEGAQRFFTAFGEALEPGEFEITGRFGEGEHAALYGRLRHRSRATGRDFASDWALVCRVRDGQLHFYHFYEDTAALEVALGVAPEAAIAA</sequence>
<name>A0A7H0HFC2_9BURK</name>
<reference evidence="2 3" key="1">
    <citation type="submission" date="2020-08" db="EMBL/GenBank/DDBJ databases">
        <title>Genome sequence of Acidovorax monticola KACC 19171T.</title>
        <authorList>
            <person name="Hyun D.-W."/>
            <person name="Bae J.-W."/>
        </authorList>
    </citation>
    <scope>NUCLEOTIDE SEQUENCE [LARGE SCALE GENOMIC DNA]</scope>
    <source>
        <strain evidence="2 3">KACC 19171</strain>
    </source>
</reference>
<dbReference type="AlphaFoldDB" id="A0A7H0HFC2"/>
<feature type="domain" description="SnoaL-like" evidence="1">
    <location>
        <begin position="13"/>
        <end position="121"/>
    </location>
</feature>
<gene>
    <name evidence="2" type="ORF">H9L24_20790</name>
</gene>
<dbReference type="Gene3D" id="3.10.450.50">
    <property type="match status" value="1"/>
</dbReference>
<evidence type="ECO:0000313" key="2">
    <source>
        <dbReference type="EMBL" id="QNP59238.1"/>
    </source>
</evidence>
<protein>
    <submittedName>
        <fullName evidence="2">Nuclear transport factor 2 family protein</fullName>
    </submittedName>
</protein>
<organism evidence="2 3">
    <name type="scientific">Paenacidovorax monticola</name>
    <dbReference type="NCBI Taxonomy" id="1926868"/>
    <lineage>
        <taxon>Bacteria</taxon>
        <taxon>Pseudomonadati</taxon>
        <taxon>Pseudomonadota</taxon>
        <taxon>Betaproteobacteria</taxon>
        <taxon>Burkholderiales</taxon>
        <taxon>Comamonadaceae</taxon>
        <taxon>Paenacidovorax</taxon>
    </lineage>
</organism>
<evidence type="ECO:0000259" key="1">
    <source>
        <dbReference type="Pfam" id="PF12680"/>
    </source>
</evidence>